<proteinExistence type="predicted"/>
<dbReference type="EMBL" id="VSTH01000172">
    <property type="protein sequence ID" value="TYO61597.1"/>
    <property type="molecule type" value="Genomic_DNA"/>
</dbReference>
<evidence type="ECO:0000313" key="3">
    <source>
        <dbReference type="Proteomes" id="UP000324797"/>
    </source>
</evidence>
<dbReference type="Proteomes" id="UP000324797">
    <property type="component" value="Unassembled WGS sequence"/>
</dbReference>
<comment type="caution">
    <text evidence="2">The sequence shown here is derived from an EMBL/GenBank/DDBJ whole genome shotgun (WGS) entry which is preliminary data.</text>
</comment>
<protein>
    <submittedName>
        <fullName evidence="2">Uncharacterized protein</fullName>
    </submittedName>
</protein>
<sequence>MAVVSSLLATTADAQLSGYGRTSPPMYGGSGISTRPSSSMRPMEGTYAPNHKTPDGKLCISVNPLTHPQTMNPKIIDQIVLVQNICGESIRVQVCYAGSSDCIVVPLAGYQKLQRTLGVAAGSTSFQFEYRELY</sequence>
<evidence type="ECO:0000313" key="2">
    <source>
        <dbReference type="EMBL" id="TYO61597.1"/>
    </source>
</evidence>
<organism evidence="2 3">
    <name type="scientific">Bradyrhizobium hipponense</name>
    <dbReference type="NCBI Taxonomy" id="2605638"/>
    <lineage>
        <taxon>Bacteria</taxon>
        <taxon>Pseudomonadati</taxon>
        <taxon>Pseudomonadota</taxon>
        <taxon>Alphaproteobacteria</taxon>
        <taxon>Hyphomicrobiales</taxon>
        <taxon>Nitrobacteraceae</taxon>
        <taxon>Bradyrhizobium</taxon>
    </lineage>
</organism>
<evidence type="ECO:0000256" key="1">
    <source>
        <dbReference type="SAM" id="MobiDB-lite"/>
    </source>
</evidence>
<keyword evidence="3" id="KW-1185">Reference proteome</keyword>
<dbReference type="RefSeq" id="WP_148744797.1">
    <property type="nucleotide sequence ID" value="NZ_VSTH01000172.1"/>
</dbReference>
<name>A0A5S4YDM9_9BRAD</name>
<accession>A0A5S4YDM9</accession>
<reference evidence="2 3" key="1">
    <citation type="submission" date="2019-08" db="EMBL/GenBank/DDBJ databases">
        <title>Bradyrhizobium hipponensis sp. nov., a rhizobium isolated from a Lupinus angustifolius root nodule in Tunisia.</title>
        <authorList>
            <person name="Off K."/>
            <person name="Rejili M."/>
            <person name="Mars M."/>
            <person name="Brachmann A."/>
            <person name="Marin M."/>
        </authorList>
    </citation>
    <scope>NUCLEOTIDE SEQUENCE [LARGE SCALE GENOMIC DNA]</scope>
    <source>
        <strain evidence="3">aSej3</strain>
    </source>
</reference>
<dbReference type="AlphaFoldDB" id="A0A5S4YDM9"/>
<gene>
    <name evidence="2" type="ORF">FXV83_37510</name>
</gene>
<feature type="region of interest" description="Disordered" evidence="1">
    <location>
        <begin position="19"/>
        <end position="43"/>
    </location>
</feature>